<dbReference type="InterPro" id="IPR004960">
    <property type="entry name" value="LipA_acyltrans"/>
</dbReference>
<feature type="short sequence motif" description="HXXXXD motif" evidence="9">
    <location>
        <begin position="132"/>
        <end position="137"/>
    </location>
</feature>
<organism evidence="10 11">
    <name type="scientific">Symbiopectobacterium purcellii</name>
    <dbReference type="NCBI Taxonomy" id="2871826"/>
    <lineage>
        <taxon>Bacteria</taxon>
        <taxon>Pseudomonadati</taxon>
        <taxon>Pseudomonadota</taxon>
        <taxon>Gammaproteobacteria</taxon>
        <taxon>Enterobacterales</taxon>
        <taxon>Enterobacteriaceae</taxon>
    </lineage>
</organism>
<dbReference type="PANTHER" id="PTHR30606">
    <property type="entry name" value="LIPID A BIOSYNTHESIS LAUROYL ACYLTRANSFERASE"/>
    <property type="match status" value="1"/>
</dbReference>
<comment type="caution">
    <text evidence="9">Lacks conserved residue(s) required for the propagation of feature annotation.</text>
</comment>
<comment type="function">
    <text evidence="9">Catalyzes the transfer of an acyl chain from an acyl-[acyl-carrier-protein] (ACP) to Kdo(2)-lipid IV(A) to form Kdo(2)-(acyl)-lipid IV(A).</text>
</comment>
<evidence type="ECO:0000256" key="3">
    <source>
        <dbReference type="ARBA" id="ARBA00022679"/>
    </source>
</evidence>
<evidence type="ECO:0000256" key="4">
    <source>
        <dbReference type="ARBA" id="ARBA00022692"/>
    </source>
</evidence>
<evidence type="ECO:0000256" key="2">
    <source>
        <dbReference type="ARBA" id="ARBA00022519"/>
    </source>
</evidence>
<dbReference type="PANTHER" id="PTHR30606:SF7">
    <property type="entry name" value="LIPID A BIOSYNTHESIS PALMITOLEOYLTRANSFERASE"/>
    <property type="match status" value="1"/>
</dbReference>
<dbReference type="CDD" id="cd07984">
    <property type="entry name" value="LPLAT_LABLAT-like"/>
    <property type="match status" value="1"/>
</dbReference>
<keyword evidence="11" id="KW-1185">Reference proteome</keyword>
<dbReference type="InterPro" id="IPR011920">
    <property type="entry name" value="Lipid_A_LpxL_LpxP"/>
</dbReference>
<feature type="transmembrane region" description="Helical" evidence="9">
    <location>
        <begin position="322"/>
        <end position="341"/>
    </location>
</feature>
<keyword evidence="2 9" id="KW-0997">Cell inner membrane</keyword>
<evidence type="ECO:0000256" key="8">
    <source>
        <dbReference type="ARBA" id="ARBA00023315"/>
    </source>
</evidence>
<evidence type="ECO:0000256" key="7">
    <source>
        <dbReference type="ARBA" id="ARBA00023136"/>
    </source>
</evidence>
<dbReference type="Pfam" id="PF03279">
    <property type="entry name" value="Lip_A_acyltrans"/>
    <property type="match status" value="1"/>
</dbReference>
<keyword evidence="6 9" id="KW-1133">Transmembrane helix</keyword>
<dbReference type="NCBIfam" id="NF005952">
    <property type="entry name" value="PRK08025.1"/>
    <property type="match status" value="1"/>
</dbReference>
<name>A0ABX9ASM9_9ENTR</name>
<evidence type="ECO:0000256" key="1">
    <source>
        <dbReference type="ARBA" id="ARBA00022475"/>
    </source>
</evidence>
<comment type="pathway">
    <text evidence="9">Bacterial outer membrane biogenesis; lipopolysaccharide biosynthesis.</text>
</comment>
<proteinExistence type="inferred from homology"/>
<keyword evidence="4 9" id="KW-0812">Transmembrane</keyword>
<keyword evidence="5 9" id="KW-0448">Lipopolysaccharide biosynthesis</keyword>
<keyword evidence="1 9" id="KW-1003">Cell membrane</keyword>
<dbReference type="EC" id="2.3.1.242" evidence="9"/>
<comment type="subcellular location">
    <subcellularLocation>
        <location evidence="9">Cell inner membrane</location>
        <topology evidence="9">Single-pass membrane protein</topology>
    </subcellularLocation>
</comment>
<dbReference type="HAMAP" id="MF_01943">
    <property type="entry name" value="Lipid_A_LpxP"/>
    <property type="match status" value="1"/>
</dbReference>
<dbReference type="InterPro" id="IPR030857">
    <property type="entry name" value="Lipid_A_LpxP"/>
</dbReference>
<accession>A0ABX9ASM9</accession>
<comment type="similarity">
    <text evidence="9">Belongs to the LpxL/LpxM/LpxP family. LpxP subfamily.</text>
</comment>
<feature type="transmembrane region" description="Helical" evidence="9">
    <location>
        <begin position="20"/>
        <end position="45"/>
    </location>
</feature>
<evidence type="ECO:0000256" key="5">
    <source>
        <dbReference type="ARBA" id="ARBA00022985"/>
    </source>
</evidence>
<sequence>MSSSVRFCPAFFHSRYWLTWFGVTVLFLLVQLPYPVLIRLGALFGRLSRPFLKRRETIARRNLKLCFPTLNDQEQERLIAGNFASLGMALVETGIAWFWPNERIRKLFDVQGLQNLQRAQENKRGVMVVGVHFMSLELGGRAMGQCQPMMAMYRPHNNRLLEWVQTKGRMRSNKAMIDRRNLKAMVAALRQGEAVWFAPDQDYGPKGSTFAPFFAVSDVATTNGTYVLSRLSGAPMLTITLIRKPDLTGYTLIIEPELVDYPKDDESAAATYINKVIEREILRAPEQYLWVHRRFKTRPQGEKSLYINDSAKEIRRSTMSKITMIMIVVAIVVGKSLSLLHNSVPCF</sequence>
<dbReference type="NCBIfam" id="TIGR02207">
    <property type="entry name" value="lipid_A_htrB"/>
    <property type="match status" value="1"/>
</dbReference>
<keyword evidence="3 9" id="KW-0808">Transferase</keyword>
<dbReference type="GO" id="GO:0016746">
    <property type="term" value="F:acyltransferase activity"/>
    <property type="evidence" value="ECO:0007669"/>
    <property type="project" value="UniProtKB-KW"/>
</dbReference>
<gene>
    <name evidence="9 10" type="primary">lpxP</name>
    <name evidence="10" type="ORF">K6K13_10925</name>
</gene>
<evidence type="ECO:0000313" key="11">
    <source>
        <dbReference type="Proteomes" id="UP000825886"/>
    </source>
</evidence>
<protein>
    <recommendedName>
        <fullName evidence="9">Lipid A biosynthesis acyltransferase</fullName>
        <ecNumber evidence="9">2.3.1.242</ecNumber>
    </recommendedName>
    <alternativeName>
        <fullName evidence="9">Kdo(2)-lipid IV(A) acyltransferase</fullName>
    </alternativeName>
</protein>
<dbReference type="Proteomes" id="UP000825886">
    <property type="component" value="Chromosome"/>
</dbReference>
<evidence type="ECO:0000313" key="10">
    <source>
        <dbReference type="EMBL" id="QZN97766.1"/>
    </source>
</evidence>
<evidence type="ECO:0000256" key="6">
    <source>
        <dbReference type="ARBA" id="ARBA00022989"/>
    </source>
</evidence>
<keyword evidence="7 9" id="KW-0472">Membrane</keyword>
<reference evidence="10 11" key="1">
    <citation type="submission" date="2021-08" db="EMBL/GenBank/DDBJ databases">
        <title>Culture and genomic analysis of Symbiopectobacterium purcellii sp. nov. gen. nov., isolated from the leafhopper Empoasca decipiens.</title>
        <authorList>
            <person name="Nadal-Jimenez P."/>
            <person name="Siozios S."/>
            <person name="Halliday N."/>
            <person name="Camara M."/>
            <person name="Hurst G.D.D."/>
        </authorList>
    </citation>
    <scope>NUCLEOTIDE SEQUENCE [LARGE SCALE GENOMIC DNA]</scope>
    <source>
        <strain evidence="10 11">SyEd1</strain>
    </source>
</reference>
<comment type="catalytic activity">
    <reaction evidence="9">
        <text>an alpha-Kdo-(2-&gt;4)-alpha-Kdo-(2-&gt;6)-lipid IVA + a fatty acyl-[ACP] = an acyl-alpha-Kdo-(2-&gt;4)-alpha-Kdo-(2-&gt;6)-lipid IVA + holo-[ACP]</text>
        <dbReference type="Rhea" id="RHEA:74287"/>
        <dbReference type="Rhea" id="RHEA-COMP:9685"/>
        <dbReference type="Rhea" id="RHEA-COMP:14125"/>
        <dbReference type="ChEBI" id="CHEBI:64479"/>
        <dbReference type="ChEBI" id="CHEBI:138651"/>
        <dbReference type="ChEBI" id="CHEBI:176429"/>
        <dbReference type="ChEBI" id="CHEBI:193149"/>
        <dbReference type="EC" id="2.3.1.242"/>
    </reaction>
</comment>
<evidence type="ECO:0000256" key="9">
    <source>
        <dbReference type="HAMAP-Rule" id="MF_01943"/>
    </source>
</evidence>
<dbReference type="HAMAP" id="MF_01942">
    <property type="entry name" value="Lipid_A_LpxL_LpxP"/>
    <property type="match status" value="1"/>
</dbReference>
<keyword evidence="8 9" id="KW-0012">Acyltransferase</keyword>
<dbReference type="EMBL" id="CP081864">
    <property type="protein sequence ID" value="QZN97766.1"/>
    <property type="molecule type" value="Genomic_DNA"/>
</dbReference>
<dbReference type="NCBIfam" id="NF005340">
    <property type="entry name" value="PRK06860.1"/>
    <property type="match status" value="1"/>
</dbReference>
<dbReference type="PIRSF" id="PIRSF026649">
    <property type="entry name" value="MsbB"/>
    <property type="match status" value="1"/>
</dbReference>